<dbReference type="KEGG" id="vg:63027106"/>
<sequence length="121" mass="13307">MTTEPRTIVLPDQREVVVIYGHHTHPNLEQPVDVTDIDPLPPPGTVVIGRLDQAPARLAENITACRIRASSIDHDGYLYEREYALPMSLDGLEWAANHLIAALVAAMLDTIPAHTMRGHTA</sequence>
<gene>
    <name evidence="1" type="primary">79</name>
    <name evidence="1" type="ORF">SEA_ALI17_79</name>
</gene>
<proteinExistence type="predicted"/>
<dbReference type="GeneID" id="63027106"/>
<reference evidence="1 2" key="1">
    <citation type="submission" date="2018-07" db="EMBL/GenBank/DDBJ databases">
        <authorList>
            <person name="Celious N.A."/>
            <person name="Jones R.M."/>
            <person name="Banks M.D."/>
            <person name="Grant A."/>
            <person name="McCray S.R."/>
            <person name="Melton Z.A."/>
            <person name="Mitchell A.N."/>
            <person name="Smalls C.A."/>
            <person name="Postiglione A.E."/>
            <person name="Patwardhan S."/>
            <person name="Newman R.H."/>
            <person name="Coomans R.J."/>
            <person name="Warner M.H."/>
            <person name="Garlena R.A."/>
            <person name="Russell D.A."/>
            <person name="Pope W.H."/>
            <person name="Jacobs-Sera D."/>
            <person name="Hatfull G.F."/>
        </authorList>
    </citation>
    <scope>NUCLEOTIDE SEQUENCE [LARGE SCALE GENOMIC DNA]</scope>
</reference>
<dbReference type="Proteomes" id="UP000262272">
    <property type="component" value="Segment"/>
</dbReference>
<evidence type="ECO:0000313" key="1">
    <source>
        <dbReference type="EMBL" id="AXQ60694.1"/>
    </source>
</evidence>
<accession>A0A385DN50</accession>
<organism evidence="1 2">
    <name type="scientific">Gordonia phage Ali17</name>
    <dbReference type="NCBI Taxonomy" id="2301561"/>
    <lineage>
        <taxon>Viruses</taxon>
        <taxon>Duplodnaviria</taxon>
        <taxon>Heunggongvirae</taxon>
        <taxon>Uroviricota</taxon>
        <taxon>Caudoviricetes</taxon>
        <taxon>Stackebrandtviridae</taxon>
        <taxon>Schenleyvirinae</taxon>
        <taxon>Leonardvirus</taxon>
        <taxon>Leonardvirus ali17</taxon>
    </lineage>
</organism>
<keyword evidence="2" id="KW-1185">Reference proteome</keyword>
<dbReference type="EMBL" id="MH669000">
    <property type="protein sequence ID" value="AXQ60694.1"/>
    <property type="molecule type" value="Genomic_DNA"/>
</dbReference>
<evidence type="ECO:0000313" key="2">
    <source>
        <dbReference type="Proteomes" id="UP000262272"/>
    </source>
</evidence>
<protein>
    <submittedName>
        <fullName evidence="1">Uncharacterized protein</fullName>
    </submittedName>
</protein>
<dbReference type="RefSeq" id="YP_010002556.1">
    <property type="nucleotide sequence ID" value="NC_053245.1"/>
</dbReference>
<name>A0A385DN50_9CAUD</name>